<feature type="region of interest" description="Disordered" evidence="1">
    <location>
        <begin position="53"/>
        <end position="83"/>
    </location>
</feature>
<gene>
    <name evidence="3" type="ORF">HNR02_006316</name>
</gene>
<comment type="caution">
    <text evidence="3">The sequence shown here is derived from an EMBL/GenBank/DDBJ whole genome shotgun (WGS) entry which is preliminary data.</text>
</comment>
<dbReference type="InterPro" id="IPR007393">
    <property type="entry name" value="YlxR_dom"/>
</dbReference>
<dbReference type="Proteomes" id="UP000549616">
    <property type="component" value="Unassembled WGS sequence"/>
</dbReference>
<dbReference type="Gene3D" id="3.30.1230.10">
    <property type="entry name" value="YlxR-like"/>
    <property type="match status" value="1"/>
</dbReference>
<dbReference type="EMBL" id="JACCFK010000002">
    <property type="protein sequence ID" value="NYI92941.1"/>
    <property type="molecule type" value="Genomic_DNA"/>
</dbReference>
<evidence type="ECO:0000259" key="2">
    <source>
        <dbReference type="Pfam" id="PF04296"/>
    </source>
</evidence>
<evidence type="ECO:0000313" key="3">
    <source>
        <dbReference type="EMBL" id="NYI92941.1"/>
    </source>
</evidence>
<feature type="domain" description="YlxR" evidence="2">
    <location>
        <begin position="4"/>
        <end position="46"/>
    </location>
</feature>
<dbReference type="InterPro" id="IPR035931">
    <property type="entry name" value="YlxR-like_sf"/>
</dbReference>
<evidence type="ECO:0000256" key="1">
    <source>
        <dbReference type="SAM" id="MobiDB-lite"/>
    </source>
</evidence>
<feature type="compositionally biased region" description="Basic and acidic residues" evidence="1">
    <location>
        <begin position="74"/>
        <end position="83"/>
    </location>
</feature>
<proteinExistence type="predicted"/>
<sequence>MVARDGRLVADPRRRLPGRGAWMHPGPECLAKAERRRAFPRALRVQGTLDAAGLRDHLGGTPGGMDRGPTPVRTESRKQVDPS</sequence>
<evidence type="ECO:0000313" key="4">
    <source>
        <dbReference type="Proteomes" id="UP000549616"/>
    </source>
</evidence>
<dbReference type="Pfam" id="PF04296">
    <property type="entry name" value="YlxR"/>
    <property type="match status" value="1"/>
</dbReference>
<keyword evidence="4" id="KW-1185">Reference proteome</keyword>
<name>A0A853BE61_9PSEU</name>
<dbReference type="PANTHER" id="PTHR34215:SF1">
    <property type="entry name" value="YLXR DOMAIN-CONTAINING PROTEIN"/>
    <property type="match status" value="1"/>
</dbReference>
<accession>A0A853BE61</accession>
<protein>
    <recommendedName>
        <fullName evidence="2">YlxR domain-containing protein</fullName>
    </recommendedName>
</protein>
<dbReference type="AlphaFoldDB" id="A0A853BE61"/>
<dbReference type="InterPro" id="IPR037465">
    <property type="entry name" value="YlxR"/>
</dbReference>
<reference evidence="3 4" key="1">
    <citation type="submission" date="2020-07" db="EMBL/GenBank/DDBJ databases">
        <title>Sequencing the genomes of 1000 actinobacteria strains.</title>
        <authorList>
            <person name="Klenk H.-P."/>
        </authorList>
    </citation>
    <scope>NUCLEOTIDE SEQUENCE [LARGE SCALE GENOMIC DNA]</scope>
    <source>
        <strain evidence="3 4">DSM 104006</strain>
    </source>
</reference>
<organism evidence="3 4">
    <name type="scientific">Amycolatopsis endophytica</name>
    <dbReference type="NCBI Taxonomy" id="860233"/>
    <lineage>
        <taxon>Bacteria</taxon>
        <taxon>Bacillati</taxon>
        <taxon>Actinomycetota</taxon>
        <taxon>Actinomycetes</taxon>
        <taxon>Pseudonocardiales</taxon>
        <taxon>Pseudonocardiaceae</taxon>
        <taxon>Amycolatopsis</taxon>
    </lineage>
</organism>
<dbReference type="PANTHER" id="PTHR34215">
    <property type="entry name" value="BLL0784 PROTEIN"/>
    <property type="match status" value="1"/>
</dbReference>
<dbReference type="SUPFAM" id="SSF64376">
    <property type="entry name" value="YlxR-like"/>
    <property type="match status" value="1"/>
</dbReference>